<dbReference type="AlphaFoldDB" id="W7Y3T0"/>
<dbReference type="OrthoDB" id="9809583at2"/>
<accession>W7Y3T0</accession>
<dbReference type="Gene3D" id="2.60.120.200">
    <property type="match status" value="1"/>
</dbReference>
<dbReference type="EMBL" id="BAMD01000012">
    <property type="protein sequence ID" value="GAF02687.1"/>
    <property type="molecule type" value="Genomic_DNA"/>
</dbReference>
<evidence type="ECO:0000256" key="2">
    <source>
        <dbReference type="ARBA" id="ARBA00022729"/>
    </source>
</evidence>
<protein>
    <submittedName>
        <fullName evidence="6">Extracellular agarase</fullName>
    </submittedName>
</protein>
<comment type="similarity">
    <text evidence="1">Belongs to the glycosyl hydrolase 16 family.</text>
</comment>
<evidence type="ECO:0000313" key="7">
    <source>
        <dbReference type="Proteomes" id="UP000019402"/>
    </source>
</evidence>
<evidence type="ECO:0000313" key="6">
    <source>
        <dbReference type="EMBL" id="GAF02687.1"/>
    </source>
</evidence>
<dbReference type="SUPFAM" id="SSF49899">
    <property type="entry name" value="Concanavalin A-like lectins/glucanases"/>
    <property type="match status" value="1"/>
</dbReference>
<evidence type="ECO:0000256" key="4">
    <source>
        <dbReference type="ARBA" id="ARBA00023295"/>
    </source>
</evidence>
<dbReference type="CDD" id="cd02178">
    <property type="entry name" value="GH16_beta_agarase"/>
    <property type="match status" value="1"/>
</dbReference>
<dbReference type="eggNOG" id="COG2273">
    <property type="taxonomic scope" value="Bacteria"/>
</dbReference>
<comment type="caution">
    <text evidence="6">The sequence shown here is derived from an EMBL/GenBank/DDBJ whole genome shotgun (WGS) entry which is preliminary data.</text>
</comment>
<reference evidence="6 7" key="1">
    <citation type="journal article" date="2014" name="Genome Announc.">
        <title>Draft Genome Sequence of Cytophaga fermentans JCM 21142T, a Facultative Anaerobe Isolated from Marine Mud.</title>
        <authorList>
            <person name="Starns D."/>
            <person name="Oshima K."/>
            <person name="Suda W."/>
            <person name="Iino T."/>
            <person name="Yuki M."/>
            <person name="Inoue J."/>
            <person name="Kitamura K."/>
            <person name="Iida T."/>
            <person name="Darby A."/>
            <person name="Hattori M."/>
            <person name="Ohkuma M."/>
        </authorList>
    </citation>
    <scope>NUCLEOTIDE SEQUENCE [LARGE SCALE GENOMIC DNA]</scope>
    <source>
        <strain evidence="6 7">JCM 21142</strain>
    </source>
</reference>
<keyword evidence="2" id="KW-0732">Signal</keyword>
<sequence>MRKSIFLGVLMFFFTVISFAKPPKPPKGFRWVLNAQFSDEFNGDGLDHSKWMNQFNGGWKGRAPAWFNPEAVFVEEGNLKIKSGVLKQAKGKYTMYGGAVSSLTQDAHFGYYECKAKASKIAMSTTFWMSNDKVPFTENDDCEDDSYSQELDIQEAVGGSTKFDKFKNGMNSNTHYRYVKCGERKETFISKGTGHILDSPVYEDYHVYGAWWKNAEEVMFYADDVLFDTVEFRKDISQKPFDRPMQINMVTETYDWQPAPSAEDLENPAINTAYYDWVRSYRLVPIHEKIKDTYEVEVFKNTIELSTQMVGKKIVIDYAYSSNDDCSIVFTFWDSKGREVKQSTIPALKGYGYHSHEVKIKRGDVRLVKARLQSLEKGRIDIGIEQEM</sequence>
<dbReference type="PROSITE" id="PS51762">
    <property type="entry name" value="GH16_2"/>
    <property type="match status" value="1"/>
</dbReference>
<dbReference type="InterPro" id="IPR013320">
    <property type="entry name" value="ConA-like_dom_sf"/>
</dbReference>
<gene>
    <name evidence="6" type="ORF">JCM21142_31327</name>
</gene>
<feature type="domain" description="GH16" evidence="5">
    <location>
        <begin position="17"/>
        <end position="286"/>
    </location>
</feature>
<dbReference type="InterPro" id="IPR016287">
    <property type="entry name" value="Beta_agarase"/>
</dbReference>
<keyword evidence="3" id="KW-0378">Hydrolase</keyword>
<keyword evidence="4" id="KW-0326">Glycosidase</keyword>
<organism evidence="6 7">
    <name type="scientific">Saccharicrinis fermentans DSM 9555 = JCM 21142</name>
    <dbReference type="NCBI Taxonomy" id="869213"/>
    <lineage>
        <taxon>Bacteria</taxon>
        <taxon>Pseudomonadati</taxon>
        <taxon>Bacteroidota</taxon>
        <taxon>Bacteroidia</taxon>
        <taxon>Marinilabiliales</taxon>
        <taxon>Marinilabiliaceae</taxon>
        <taxon>Saccharicrinis</taxon>
    </lineage>
</organism>
<evidence type="ECO:0000256" key="3">
    <source>
        <dbReference type="ARBA" id="ARBA00022801"/>
    </source>
</evidence>
<dbReference type="RefSeq" id="WP_052343109.1">
    <property type="nucleotide sequence ID" value="NZ_BAMD01000012.1"/>
</dbReference>
<dbReference type="InterPro" id="IPR000757">
    <property type="entry name" value="Beta-glucanase-like"/>
</dbReference>
<dbReference type="GO" id="GO:0005975">
    <property type="term" value="P:carbohydrate metabolic process"/>
    <property type="evidence" value="ECO:0007669"/>
    <property type="project" value="InterPro"/>
</dbReference>
<evidence type="ECO:0000259" key="5">
    <source>
        <dbReference type="PROSITE" id="PS51762"/>
    </source>
</evidence>
<keyword evidence="7" id="KW-1185">Reference proteome</keyword>
<evidence type="ECO:0000256" key="1">
    <source>
        <dbReference type="ARBA" id="ARBA00006865"/>
    </source>
</evidence>
<dbReference type="STRING" id="869213.GCA_000517085_01828"/>
<name>W7Y3T0_9BACT</name>
<dbReference type="GO" id="GO:0033916">
    <property type="term" value="F:beta-agarase activity"/>
    <property type="evidence" value="ECO:0007669"/>
    <property type="project" value="InterPro"/>
</dbReference>
<proteinExistence type="inferred from homology"/>
<dbReference type="Proteomes" id="UP000019402">
    <property type="component" value="Unassembled WGS sequence"/>
</dbReference>